<evidence type="ECO:0000313" key="2">
    <source>
        <dbReference type="Proteomes" id="UP001139461"/>
    </source>
</evidence>
<dbReference type="RefSeq" id="WP_237603945.1">
    <property type="nucleotide sequence ID" value="NZ_JAIRBA010000034.1"/>
</dbReference>
<dbReference type="EMBL" id="JAIRBA010000034">
    <property type="protein sequence ID" value="MCG2420163.1"/>
    <property type="molecule type" value="Genomic_DNA"/>
</dbReference>
<accession>A0A9X1QZY9</accession>
<reference evidence="1" key="1">
    <citation type="submission" date="2021-09" db="EMBL/GenBank/DDBJ databases">
        <title>Genome of Aequorivita sp. strain F47161.</title>
        <authorList>
            <person name="Wang Y."/>
        </authorList>
    </citation>
    <scope>NUCLEOTIDE SEQUENCE</scope>
    <source>
        <strain evidence="1">F47161</strain>
    </source>
</reference>
<organism evidence="1 2">
    <name type="scientific">Aequorivita vitellina</name>
    <dbReference type="NCBI Taxonomy" id="2874475"/>
    <lineage>
        <taxon>Bacteria</taxon>
        <taxon>Pseudomonadati</taxon>
        <taxon>Bacteroidota</taxon>
        <taxon>Flavobacteriia</taxon>
        <taxon>Flavobacteriales</taxon>
        <taxon>Flavobacteriaceae</taxon>
        <taxon>Aequorivita</taxon>
    </lineage>
</organism>
<evidence type="ECO:0000313" key="1">
    <source>
        <dbReference type="EMBL" id="MCG2420163.1"/>
    </source>
</evidence>
<proteinExistence type="predicted"/>
<comment type="caution">
    <text evidence="1">The sequence shown here is derived from an EMBL/GenBank/DDBJ whole genome shotgun (WGS) entry which is preliminary data.</text>
</comment>
<dbReference type="Proteomes" id="UP001139461">
    <property type="component" value="Unassembled WGS sequence"/>
</dbReference>
<name>A0A9X1QZY9_9FLAO</name>
<sequence length="102" mass="11597">MKLLIVTVVDEFQKDVLQLFKKANIESFSGSDIEGYKNGTSSFMMNASWFPSQKSGADSSMFFSFTEDDKIDLFFDLVEKFNENLETNNPIHAVVVPIERSI</sequence>
<protein>
    <submittedName>
        <fullName evidence="1">Uncharacterized protein</fullName>
    </submittedName>
</protein>
<keyword evidence="2" id="KW-1185">Reference proteome</keyword>
<gene>
    <name evidence="1" type="ORF">K8089_14120</name>
</gene>
<dbReference type="AlphaFoldDB" id="A0A9X1QZY9"/>